<evidence type="ECO:0000313" key="2">
    <source>
        <dbReference type="Proteomes" id="UP000059680"/>
    </source>
</evidence>
<protein>
    <submittedName>
        <fullName evidence="1">Os04g0182250 protein</fullName>
    </submittedName>
</protein>
<name>A0A0P0W733_ORYSJ</name>
<reference evidence="1 2" key="2">
    <citation type="journal article" date="2013" name="Plant Cell Physiol.">
        <title>Rice Annotation Project Database (RAP-DB): an integrative and interactive database for rice genomics.</title>
        <authorList>
            <person name="Sakai H."/>
            <person name="Lee S.S."/>
            <person name="Tanaka T."/>
            <person name="Numa H."/>
            <person name="Kim J."/>
            <person name="Kawahara Y."/>
            <person name="Wakimoto H."/>
            <person name="Yang C.C."/>
            <person name="Iwamoto M."/>
            <person name="Abe T."/>
            <person name="Yamada Y."/>
            <person name="Muto A."/>
            <person name="Inokuchi H."/>
            <person name="Ikemura T."/>
            <person name="Matsumoto T."/>
            <person name="Sasaki T."/>
            <person name="Itoh T."/>
        </authorList>
    </citation>
    <scope>NUCLEOTIDE SEQUENCE [LARGE SCALE GENOMIC DNA]</scope>
    <source>
        <strain evidence="2">cv. Nipponbare</strain>
    </source>
</reference>
<dbReference type="InParanoid" id="A0A0P0W733"/>
<dbReference type="Proteomes" id="UP000059680">
    <property type="component" value="Chromosome 4"/>
</dbReference>
<organism evidence="1 2">
    <name type="scientific">Oryza sativa subsp. japonica</name>
    <name type="common">Rice</name>
    <dbReference type="NCBI Taxonomy" id="39947"/>
    <lineage>
        <taxon>Eukaryota</taxon>
        <taxon>Viridiplantae</taxon>
        <taxon>Streptophyta</taxon>
        <taxon>Embryophyta</taxon>
        <taxon>Tracheophyta</taxon>
        <taxon>Spermatophyta</taxon>
        <taxon>Magnoliopsida</taxon>
        <taxon>Liliopsida</taxon>
        <taxon>Poales</taxon>
        <taxon>Poaceae</taxon>
        <taxon>BOP clade</taxon>
        <taxon>Oryzoideae</taxon>
        <taxon>Oryzeae</taxon>
        <taxon>Oryzinae</taxon>
        <taxon>Oryza</taxon>
        <taxon>Oryza sativa</taxon>
    </lineage>
</organism>
<dbReference type="EMBL" id="AP014960">
    <property type="protein sequence ID" value="BAS87965.1"/>
    <property type="molecule type" value="Genomic_DNA"/>
</dbReference>
<dbReference type="PaxDb" id="39947-A0A0P0W733"/>
<accession>A0A0P0W733</accession>
<reference evidence="1 2" key="3">
    <citation type="journal article" date="2013" name="Rice">
        <title>Improvement of the Oryza sativa Nipponbare reference genome using next generation sequence and optical map data.</title>
        <authorList>
            <person name="Kawahara Y."/>
            <person name="de la Bastide M."/>
            <person name="Hamilton J.P."/>
            <person name="Kanamori H."/>
            <person name="McCombie W.R."/>
            <person name="Ouyang S."/>
            <person name="Schwartz D.C."/>
            <person name="Tanaka T."/>
            <person name="Wu J."/>
            <person name="Zhou S."/>
            <person name="Childs K.L."/>
            <person name="Davidson R.M."/>
            <person name="Lin H."/>
            <person name="Quesada-Ocampo L."/>
            <person name="Vaillancourt B."/>
            <person name="Sakai H."/>
            <person name="Lee S.S."/>
            <person name="Kim J."/>
            <person name="Numa H."/>
            <person name="Itoh T."/>
            <person name="Buell C.R."/>
            <person name="Matsumoto T."/>
        </authorList>
    </citation>
    <scope>NUCLEOTIDE SEQUENCE [LARGE SCALE GENOMIC DNA]</scope>
    <source>
        <strain evidence="2">cv. Nipponbare</strain>
    </source>
</reference>
<gene>
    <name evidence="1" type="ordered locus">Os04g0182250</name>
    <name evidence="1" type="ORF">OSNPB_040182250</name>
</gene>
<evidence type="ECO:0000313" key="1">
    <source>
        <dbReference type="EMBL" id="BAS87965.1"/>
    </source>
</evidence>
<keyword evidence="2" id="KW-1185">Reference proteome</keyword>
<dbReference type="Gramene" id="Os04t0182250-01">
    <property type="protein sequence ID" value="Os04t0182250-01"/>
    <property type="gene ID" value="Os04g0182250"/>
</dbReference>
<proteinExistence type="predicted"/>
<reference evidence="2" key="1">
    <citation type="journal article" date="2005" name="Nature">
        <title>The map-based sequence of the rice genome.</title>
        <authorList>
            <consortium name="International rice genome sequencing project (IRGSP)"/>
            <person name="Matsumoto T."/>
            <person name="Wu J."/>
            <person name="Kanamori H."/>
            <person name="Katayose Y."/>
            <person name="Fujisawa M."/>
            <person name="Namiki N."/>
            <person name="Mizuno H."/>
            <person name="Yamamoto K."/>
            <person name="Antonio B.A."/>
            <person name="Baba T."/>
            <person name="Sakata K."/>
            <person name="Nagamura Y."/>
            <person name="Aoki H."/>
            <person name="Arikawa K."/>
            <person name="Arita K."/>
            <person name="Bito T."/>
            <person name="Chiden Y."/>
            <person name="Fujitsuka N."/>
            <person name="Fukunaka R."/>
            <person name="Hamada M."/>
            <person name="Harada C."/>
            <person name="Hayashi A."/>
            <person name="Hijishita S."/>
            <person name="Honda M."/>
            <person name="Hosokawa S."/>
            <person name="Ichikawa Y."/>
            <person name="Idonuma A."/>
            <person name="Iijima M."/>
            <person name="Ikeda M."/>
            <person name="Ikeno M."/>
            <person name="Ito K."/>
            <person name="Ito S."/>
            <person name="Ito T."/>
            <person name="Ito Y."/>
            <person name="Ito Y."/>
            <person name="Iwabuchi A."/>
            <person name="Kamiya K."/>
            <person name="Karasawa W."/>
            <person name="Kurita K."/>
            <person name="Katagiri S."/>
            <person name="Kikuta A."/>
            <person name="Kobayashi H."/>
            <person name="Kobayashi N."/>
            <person name="Machita K."/>
            <person name="Maehara T."/>
            <person name="Masukawa M."/>
            <person name="Mizubayashi T."/>
            <person name="Mukai Y."/>
            <person name="Nagasaki H."/>
            <person name="Nagata Y."/>
            <person name="Naito S."/>
            <person name="Nakashima M."/>
            <person name="Nakama Y."/>
            <person name="Nakamichi Y."/>
            <person name="Nakamura M."/>
            <person name="Meguro A."/>
            <person name="Negishi M."/>
            <person name="Ohta I."/>
            <person name="Ohta T."/>
            <person name="Okamoto M."/>
            <person name="Ono N."/>
            <person name="Saji S."/>
            <person name="Sakaguchi M."/>
            <person name="Sakai K."/>
            <person name="Shibata M."/>
            <person name="Shimokawa T."/>
            <person name="Song J."/>
            <person name="Takazaki Y."/>
            <person name="Terasawa K."/>
            <person name="Tsugane M."/>
            <person name="Tsuji K."/>
            <person name="Ueda S."/>
            <person name="Waki K."/>
            <person name="Yamagata H."/>
            <person name="Yamamoto M."/>
            <person name="Yamamoto S."/>
            <person name="Yamane H."/>
            <person name="Yoshiki S."/>
            <person name="Yoshihara R."/>
            <person name="Yukawa K."/>
            <person name="Zhong H."/>
            <person name="Yano M."/>
            <person name="Yuan Q."/>
            <person name="Ouyang S."/>
            <person name="Liu J."/>
            <person name="Jones K.M."/>
            <person name="Gansberger K."/>
            <person name="Moffat K."/>
            <person name="Hill J."/>
            <person name="Bera J."/>
            <person name="Fadrosh D."/>
            <person name="Jin S."/>
            <person name="Johri S."/>
            <person name="Kim M."/>
            <person name="Overton L."/>
            <person name="Reardon M."/>
            <person name="Tsitrin T."/>
            <person name="Vuong H."/>
            <person name="Weaver B."/>
            <person name="Ciecko A."/>
            <person name="Tallon L."/>
            <person name="Jackson J."/>
            <person name="Pai G."/>
            <person name="Aken S.V."/>
            <person name="Utterback T."/>
            <person name="Reidmuller S."/>
            <person name="Feldblyum T."/>
            <person name="Hsiao J."/>
            <person name="Zismann V."/>
            <person name="Iobst S."/>
            <person name="de Vazeille A.R."/>
            <person name="Buell C.R."/>
            <person name="Ying K."/>
            <person name="Li Y."/>
            <person name="Lu T."/>
            <person name="Huang Y."/>
            <person name="Zhao Q."/>
            <person name="Feng Q."/>
            <person name="Zhang L."/>
            <person name="Zhu J."/>
            <person name="Weng Q."/>
            <person name="Mu J."/>
            <person name="Lu Y."/>
            <person name="Fan D."/>
            <person name="Liu Y."/>
            <person name="Guan J."/>
            <person name="Zhang Y."/>
            <person name="Yu S."/>
            <person name="Liu X."/>
            <person name="Zhang Y."/>
            <person name="Hong G."/>
            <person name="Han B."/>
            <person name="Choisne N."/>
            <person name="Demange N."/>
            <person name="Orjeda G."/>
            <person name="Samain S."/>
            <person name="Cattolico L."/>
            <person name="Pelletier E."/>
            <person name="Couloux A."/>
            <person name="Segurens B."/>
            <person name="Wincker P."/>
            <person name="D'Hont A."/>
            <person name="Scarpelli C."/>
            <person name="Weissenbach J."/>
            <person name="Salanoubat M."/>
            <person name="Quetier F."/>
            <person name="Yu Y."/>
            <person name="Kim H.R."/>
            <person name="Rambo T."/>
            <person name="Currie J."/>
            <person name="Collura K."/>
            <person name="Luo M."/>
            <person name="Yang T."/>
            <person name="Ammiraju J.S.S."/>
            <person name="Engler F."/>
            <person name="Soderlund C."/>
            <person name="Wing R.A."/>
            <person name="Palmer L.E."/>
            <person name="de la Bastide M."/>
            <person name="Spiegel L."/>
            <person name="Nascimento L."/>
            <person name="Zutavern T."/>
            <person name="O'Shaughnessy A."/>
            <person name="Dike S."/>
            <person name="Dedhia N."/>
            <person name="Preston R."/>
            <person name="Balija V."/>
            <person name="McCombie W.R."/>
            <person name="Chow T."/>
            <person name="Chen H."/>
            <person name="Chung M."/>
            <person name="Chen C."/>
            <person name="Shaw J."/>
            <person name="Wu H."/>
            <person name="Hsiao K."/>
            <person name="Chao Y."/>
            <person name="Chu M."/>
            <person name="Cheng C."/>
            <person name="Hour A."/>
            <person name="Lee P."/>
            <person name="Lin S."/>
            <person name="Lin Y."/>
            <person name="Liou J."/>
            <person name="Liu S."/>
            <person name="Hsing Y."/>
            <person name="Raghuvanshi S."/>
            <person name="Mohanty A."/>
            <person name="Bharti A.K."/>
            <person name="Gaur A."/>
            <person name="Gupta V."/>
            <person name="Kumar D."/>
            <person name="Ravi V."/>
            <person name="Vij S."/>
            <person name="Kapur A."/>
            <person name="Khurana P."/>
            <person name="Khurana P."/>
            <person name="Khurana J.P."/>
            <person name="Tyagi A.K."/>
            <person name="Gaikwad K."/>
            <person name="Singh A."/>
            <person name="Dalal V."/>
            <person name="Srivastava S."/>
            <person name="Dixit A."/>
            <person name="Pal A.K."/>
            <person name="Ghazi I.A."/>
            <person name="Yadav M."/>
            <person name="Pandit A."/>
            <person name="Bhargava A."/>
            <person name="Sureshbabu K."/>
            <person name="Batra K."/>
            <person name="Sharma T.R."/>
            <person name="Mohapatra T."/>
            <person name="Singh N.K."/>
            <person name="Messing J."/>
            <person name="Nelson A.B."/>
            <person name="Fuks G."/>
            <person name="Kavchok S."/>
            <person name="Keizer G."/>
            <person name="Linton E."/>
            <person name="Llaca V."/>
            <person name="Song R."/>
            <person name="Tanyolac B."/>
            <person name="Young S."/>
            <person name="Ho-Il K."/>
            <person name="Hahn J.H."/>
            <person name="Sangsakoo G."/>
            <person name="Vanavichit A."/>
            <person name="de Mattos Luiz.A.T."/>
            <person name="Zimmer P.D."/>
            <person name="Malone G."/>
            <person name="Dellagostin O."/>
            <person name="de Oliveira A.C."/>
            <person name="Bevan M."/>
            <person name="Bancroft I."/>
            <person name="Minx P."/>
            <person name="Cordum H."/>
            <person name="Wilson R."/>
            <person name="Cheng Z."/>
            <person name="Jin W."/>
            <person name="Jiang J."/>
            <person name="Leong S.A."/>
            <person name="Iwama H."/>
            <person name="Gojobori T."/>
            <person name="Itoh T."/>
            <person name="Niimura Y."/>
            <person name="Fujii Y."/>
            <person name="Habara T."/>
            <person name="Sakai H."/>
            <person name="Sato Y."/>
            <person name="Wilson G."/>
            <person name="Kumar K."/>
            <person name="McCouch S."/>
            <person name="Juretic N."/>
            <person name="Hoen D."/>
            <person name="Wright S."/>
            <person name="Bruskiewich R."/>
            <person name="Bureau T."/>
            <person name="Miyao A."/>
            <person name="Hirochika H."/>
            <person name="Nishikawa T."/>
            <person name="Kadowaki K."/>
            <person name="Sugiura M."/>
            <person name="Burr B."/>
            <person name="Sasaki T."/>
        </authorList>
    </citation>
    <scope>NUCLEOTIDE SEQUENCE [LARGE SCALE GENOMIC DNA]</scope>
    <source>
        <strain evidence="2">cv. Nipponbare</strain>
    </source>
</reference>
<sequence>MDQRDEARKIDLFQPYRTRPKEMKEANRLIPRRSTVGFRAFRAVWHGPSLIGPCLGRWCSPWVGPTRPDVGRAMSVRLIQTE</sequence>
<dbReference type="AlphaFoldDB" id="A0A0P0W733"/>